<dbReference type="AlphaFoldDB" id="A0A3M7S9M5"/>
<evidence type="ECO:0000313" key="2">
    <source>
        <dbReference type="Proteomes" id="UP000276133"/>
    </source>
</evidence>
<proteinExistence type="predicted"/>
<protein>
    <submittedName>
        <fullName evidence="1">Uncharacterized protein</fullName>
    </submittedName>
</protein>
<sequence>MHDLFRMVSFRGLPDLEFWKVFVHMKKNSLNFDIISINFKSIKIKLTLLQIDSLNVAYFNIDLLITKLFINLE</sequence>
<organism evidence="1 2">
    <name type="scientific">Brachionus plicatilis</name>
    <name type="common">Marine rotifer</name>
    <name type="synonym">Brachionus muelleri</name>
    <dbReference type="NCBI Taxonomy" id="10195"/>
    <lineage>
        <taxon>Eukaryota</taxon>
        <taxon>Metazoa</taxon>
        <taxon>Spiralia</taxon>
        <taxon>Gnathifera</taxon>
        <taxon>Rotifera</taxon>
        <taxon>Eurotatoria</taxon>
        <taxon>Monogononta</taxon>
        <taxon>Pseudotrocha</taxon>
        <taxon>Ploima</taxon>
        <taxon>Brachionidae</taxon>
        <taxon>Brachionus</taxon>
    </lineage>
</organism>
<keyword evidence="2" id="KW-1185">Reference proteome</keyword>
<name>A0A3M7S9M5_BRAPC</name>
<gene>
    <name evidence="1" type="ORF">BpHYR1_006796</name>
</gene>
<evidence type="ECO:0000313" key="1">
    <source>
        <dbReference type="EMBL" id="RNA32494.1"/>
    </source>
</evidence>
<dbReference type="Proteomes" id="UP000276133">
    <property type="component" value="Unassembled WGS sequence"/>
</dbReference>
<comment type="caution">
    <text evidence="1">The sequence shown here is derived from an EMBL/GenBank/DDBJ whole genome shotgun (WGS) entry which is preliminary data.</text>
</comment>
<reference evidence="1 2" key="1">
    <citation type="journal article" date="2018" name="Sci. Rep.">
        <title>Genomic signatures of local adaptation to the degree of environmental predictability in rotifers.</title>
        <authorList>
            <person name="Franch-Gras L."/>
            <person name="Hahn C."/>
            <person name="Garcia-Roger E.M."/>
            <person name="Carmona M.J."/>
            <person name="Serra M."/>
            <person name="Gomez A."/>
        </authorList>
    </citation>
    <scope>NUCLEOTIDE SEQUENCE [LARGE SCALE GENOMIC DNA]</scope>
    <source>
        <strain evidence="1">HYR1</strain>
    </source>
</reference>
<dbReference type="EMBL" id="REGN01001792">
    <property type="protein sequence ID" value="RNA32494.1"/>
    <property type="molecule type" value="Genomic_DNA"/>
</dbReference>
<accession>A0A3M7S9M5</accession>